<evidence type="ECO:0000313" key="2">
    <source>
        <dbReference type="EMBL" id="MDR9895890.1"/>
    </source>
</evidence>
<keyword evidence="1" id="KW-1133">Transmembrane helix</keyword>
<evidence type="ECO:0000313" key="3">
    <source>
        <dbReference type="Proteomes" id="UP000667802"/>
    </source>
</evidence>
<dbReference type="PANTHER" id="PTHR47197:SF3">
    <property type="entry name" value="DIHYDRO-HEME D1 DEHYDROGENASE"/>
    <property type="match status" value="1"/>
</dbReference>
<keyword evidence="1" id="KW-0812">Transmembrane</keyword>
<dbReference type="InterPro" id="IPR011964">
    <property type="entry name" value="YVTN_b-propeller_repeat"/>
</dbReference>
<dbReference type="PANTHER" id="PTHR47197">
    <property type="entry name" value="PROTEIN NIRF"/>
    <property type="match status" value="1"/>
</dbReference>
<keyword evidence="1" id="KW-0472">Membrane</keyword>
<feature type="transmembrane region" description="Helical" evidence="1">
    <location>
        <begin position="51"/>
        <end position="74"/>
    </location>
</feature>
<proteinExistence type="predicted"/>
<comment type="caution">
    <text evidence="2">The sequence shown here is derived from an EMBL/GenBank/DDBJ whole genome shotgun (WGS) entry which is preliminary data.</text>
</comment>
<name>A0AAP5IB86_9CYAN</name>
<gene>
    <name evidence="2" type="ORF">G7B40_015150</name>
</gene>
<dbReference type="SUPFAM" id="SSF50974">
    <property type="entry name" value="Nitrous oxide reductase, N-terminal domain"/>
    <property type="match status" value="1"/>
</dbReference>
<dbReference type="EMBL" id="JAALHA020000006">
    <property type="protein sequence ID" value="MDR9895890.1"/>
    <property type="molecule type" value="Genomic_DNA"/>
</dbReference>
<dbReference type="InterPro" id="IPR015943">
    <property type="entry name" value="WD40/YVTN_repeat-like_dom_sf"/>
</dbReference>
<dbReference type="AlphaFoldDB" id="A0AAP5IB86"/>
<evidence type="ECO:0008006" key="4">
    <source>
        <dbReference type="Google" id="ProtNLM"/>
    </source>
</evidence>
<sequence length="933" mass="101083">MSKYKWGRKLLNILCTVGNHFEGTKKPKQSALANRVSRIELIKIKKKARAWANLPLALVVVIAGSIVSTAGAIFPENIKVGRQPDGSVLVNTGQFITPAGKQIEFNGRPVAVTLSPDGKTAAFLNGVGSSEGKFIVVVDLSTTKLKQEFNPTNGGASFNGITYSKDGRKLFASDASGKLVIANVAADGTLSLDTSVSLPDNKSYPGGLALSEDGQTLYIALNGKNSLGVFSLASRQLVNEIPVGNAPHAVLVAGRKAYVSNQGGRKAVSGDFTNDSYGTPIVADRDTGGSITGTVSVVDLDTQTKVQDITVGLQPTGLMRYDKYLFVANTHSDSVSVIDTKTNQVVQTIEVKPFGGDVPAGSMPNSLAMLGNRLFVSLGTANAIAVFNWKGVNQSTLLRGLVPTGWYPGALAVDRDRKQLVVANVKGVGSLGPDITTTIAGVSKTGRSTYAYLGSTSLIPDPNPQDLPYYSAQVRQNNSLLKDRISNKPGSPDAPPRAIPRRIGDPSLIKHVVYIIKENRTYDQVFADDTRGNGDTNLLLFGETVTPNLHALVKQFPLLDNFYDSGVLSADGHQWSVQGIAPDYIEKAFGNFFRSYPFNGGDSLAYVPTGFLWDNALKYKKSVRVYGEYANQFTLADGTTGQLGNWIDWYKDALILEGKQTGNLHLPIGTYQTKSDVPSLDRLLVRNFPNYTNQIPDIYRAQIFLKEFAQAPKDSCGLADLTIMALNTDHTSGTSVNYPTPRAQVADNDLAVGRIVDAISHSPCWKESAIFIVEDDSQNGVDHVDGHRTEALVISPYAKHSVVDSTYYTQVDMRRTIEQILGLPPTNQMTLIATPMYNAFTDTPDFTPFNAVPNQIALDELNPGSTTAMSKVQRAWLEASTKMFNKQGLVPDEQDENLLNRAIWYSTRGFNKPYPGDKKVLLPEEVAQIKPGK</sequence>
<dbReference type="NCBIfam" id="TIGR02276">
    <property type="entry name" value="beta_rpt_yvtn"/>
    <property type="match status" value="1"/>
</dbReference>
<dbReference type="InterPro" id="IPR051200">
    <property type="entry name" value="Host-pathogen_enzymatic-act"/>
</dbReference>
<organism evidence="2 3">
    <name type="scientific">Aetokthonos hydrillicola Thurmond2011</name>
    <dbReference type="NCBI Taxonomy" id="2712845"/>
    <lineage>
        <taxon>Bacteria</taxon>
        <taxon>Bacillati</taxon>
        <taxon>Cyanobacteriota</taxon>
        <taxon>Cyanophyceae</taxon>
        <taxon>Nostocales</taxon>
        <taxon>Hapalosiphonaceae</taxon>
        <taxon>Aetokthonos</taxon>
    </lineage>
</organism>
<evidence type="ECO:0000256" key="1">
    <source>
        <dbReference type="SAM" id="Phobius"/>
    </source>
</evidence>
<dbReference type="SUPFAM" id="SSF53649">
    <property type="entry name" value="Alkaline phosphatase-like"/>
    <property type="match status" value="1"/>
</dbReference>
<dbReference type="RefSeq" id="WP_208344915.1">
    <property type="nucleotide sequence ID" value="NZ_CAWQFN010000554.1"/>
</dbReference>
<keyword evidence="3" id="KW-1185">Reference proteome</keyword>
<protein>
    <recommendedName>
        <fullName evidence="4">Phosphoesterase</fullName>
    </recommendedName>
</protein>
<dbReference type="InterPro" id="IPR017850">
    <property type="entry name" value="Alkaline_phosphatase_core_sf"/>
</dbReference>
<dbReference type="Proteomes" id="UP000667802">
    <property type="component" value="Unassembled WGS sequence"/>
</dbReference>
<reference evidence="3" key="1">
    <citation type="journal article" date="2021" name="Science">
        <title>Hunting the eagle killer: A cyanobacterial neurotoxin causes vacuolar myelinopathy.</title>
        <authorList>
            <person name="Breinlinger S."/>
            <person name="Phillips T.J."/>
            <person name="Haram B.N."/>
            <person name="Mares J."/>
            <person name="Martinez Yerena J.A."/>
            <person name="Hrouzek P."/>
            <person name="Sobotka R."/>
            <person name="Henderson W.M."/>
            <person name="Schmieder P."/>
            <person name="Williams S.M."/>
            <person name="Lauderdale J.D."/>
            <person name="Wilde H.D."/>
            <person name="Gerrin W."/>
            <person name="Kust A."/>
            <person name="Washington J.W."/>
            <person name="Wagner C."/>
            <person name="Geier B."/>
            <person name="Liebeke M."/>
            <person name="Enke H."/>
            <person name="Niedermeyer T.H.J."/>
            <person name="Wilde S.B."/>
        </authorList>
    </citation>
    <scope>NUCLEOTIDE SEQUENCE [LARGE SCALE GENOMIC DNA]</scope>
    <source>
        <strain evidence="3">Thurmond2011</strain>
    </source>
</reference>
<dbReference type="Gene3D" id="3.40.720.10">
    <property type="entry name" value="Alkaline Phosphatase, subunit A"/>
    <property type="match status" value="2"/>
</dbReference>
<dbReference type="InterPro" id="IPR011045">
    <property type="entry name" value="N2O_reductase_N"/>
</dbReference>
<accession>A0AAP5IB86</accession>
<dbReference type="Gene3D" id="2.130.10.10">
    <property type="entry name" value="YVTN repeat-like/Quinoprotein amine dehydrogenase"/>
    <property type="match status" value="2"/>
</dbReference>